<gene>
    <name evidence="1" type="ORF">CYFA0S_02e04489g</name>
</gene>
<sequence>MPALIRITFRVGYFEESNYHVDKYSTKIRLVPHKLRSAGSKSLLWEERWGEEDARKVGPLEFLKTVHAWPSCRASKLSRSLYWMSRLLISQLVSLGMLFDLDTTWRRCRGWFCQRVTHRIDCEKLLFSEQHEGFKSGFFGSPYPCRINTELEVSMSFKTFVFEDMCMKKITQRESPYETWVVGGDHHIRIVDEDVIVDCF</sequence>
<dbReference type="EMBL" id="LK052887">
    <property type="protein sequence ID" value="CDR38677.1"/>
    <property type="molecule type" value="Genomic_DNA"/>
</dbReference>
<accession>A0A061ANF4</accession>
<name>A0A061ANF4_CYBFA</name>
<organism evidence="1">
    <name type="scientific">Cyberlindnera fabianii</name>
    <name type="common">Yeast</name>
    <name type="synonym">Hansenula fabianii</name>
    <dbReference type="NCBI Taxonomy" id="36022"/>
    <lineage>
        <taxon>Eukaryota</taxon>
        <taxon>Fungi</taxon>
        <taxon>Dikarya</taxon>
        <taxon>Ascomycota</taxon>
        <taxon>Saccharomycotina</taxon>
        <taxon>Saccharomycetes</taxon>
        <taxon>Phaffomycetales</taxon>
        <taxon>Phaffomycetaceae</taxon>
        <taxon>Cyberlindnera</taxon>
    </lineage>
</organism>
<evidence type="ECO:0000313" key="1">
    <source>
        <dbReference type="EMBL" id="CDR38677.1"/>
    </source>
</evidence>
<dbReference type="AlphaFoldDB" id="A0A061ANF4"/>
<protein>
    <submittedName>
        <fullName evidence="1">CYFA0S02e04489g1_1</fullName>
    </submittedName>
</protein>
<proteinExistence type="predicted"/>
<reference evidence="1" key="1">
    <citation type="journal article" date="2014" name="Genome Announc.">
        <title>Genome sequence of the yeast Cyberlindnera fabianii (Hansenula fabianii).</title>
        <authorList>
            <person name="Freel K.C."/>
            <person name="Sarilar V."/>
            <person name="Neuveglise C."/>
            <person name="Devillers H."/>
            <person name="Friedrich A."/>
            <person name="Schacherer J."/>
        </authorList>
    </citation>
    <scope>NUCLEOTIDE SEQUENCE</scope>
    <source>
        <strain evidence="1">YJS4271</strain>
    </source>
</reference>